<dbReference type="SMART" id="SM00347">
    <property type="entry name" value="HTH_MARR"/>
    <property type="match status" value="1"/>
</dbReference>
<evidence type="ECO:0000259" key="4">
    <source>
        <dbReference type="PROSITE" id="PS50995"/>
    </source>
</evidence>
<dbReference type="InterPro" id="IPR052067">
    <property type="entry name" value="Metal_resp_HTH_trans_reg"/>
</dbReference>
<feature type="domain" description="HTH marR-type" evidence="4">
    <location>
        <begin position="4"/>
        <end position="141"/>
    </location>
</feature>
<organism evidence="6 9">
    <name type="scientific">Clostridium tetani</name>
    <dbReference type="NCBI Taxonomy" id="1513"/>
    <lineage>
        <taxon>Bacteria</taxon>
        <taxon>Bacillati</taxon>
        <taxon>Bacillota</taxon>
        <taxon>Clostridia</taxon>
        <taxon>Eubacteriales</taxon>
        <taxon>Clostridiaceae</taxon>
        <taxon>Clostridium</taxon>
    </lineage>
</organism>
<reference evidence="8 9" key="1">
    <citation type="submission" date="2018-06" db="EMBL/GenBank/DDBJ databases">
        <title>Genome conservation of Clostridium tetani.</title>
        <authorList>
            <person name="Bruggemann H."/>
            <person name="Popoff M.R."/>
        </authorList>
    </citation>
    <scope>NUCLEOTIDE SEQUENCE [LARGE SCALE GENOMIC DNA]</scope>
    <source>
        <strain evidence="6 9">2017.061</strain>
        <strain evidence="7 8">63.05</strain>
    </source>
</reference>
<dbReference type="Proteomes" id="UP000290921">
    <property type="component" value="Unassembled WGS sequence"/>
</dbReference>
<evidence type="ECO:0000256" key="2">
    <source>
        <dbReference type="ARBA" id="ARBA00023125"/>
    </source>
</evidence>
<keyword evidence="2" id="KW-0238">DNA-binding</keyword>
<dbReference type="InterPro" id="IPR011991">
    <property type="entry name" value="ArsR-like_HTH"/>
</dbReference>
<dbReference type="PROSITE" id="PS50995">
    <property type="entry name" value="HTH_MARR_2"/>
    <property type="match status" value="1"/>
</dbReference>
<dbReference type="PANTHER" id="PTHR35790:SF4">
    <property type="entry name" value="HTH-TYPE TRANSCRIPTIONAL REGULATOR PCHR"/>
    <property type="match status" value="1"/>
</dbReference>
<sequence length="154" mass="18143">MITEENLLTEFTKLYEKQDVLSKIMNDNLFDKYGNSEVHCIDAIGNLERANGTQIANYLNITRSAVSKIIRRLQKENLIISSQKPDNKKEIFYALTNKGKYIFEQHKQAHEKWKIRDTKFLKTVSTNEKETVFKFLKKFNSYLEDIIKEAENDN</sequence>
<evidence type="ECO:0000313" key="10">
    <source>
        <dbReference type="Proteomes" id="UP001321763"/>
    </source>
</evidence>
<dbReference type="EMBL" id="AP026818">
    <property type="protein sequence ID" value="BDR81606.1"/>
    <property type="molecule type" value="Genomic_DNA"/>
</dbReference>
<evidence type="ECO:0000313" key="8">
    <source>
        <dbReference type="Proteomes" id="UP000290273"/>
    </source>
</evidence>
<dbReference type="SUPFAM" id="SSF46785">
    <property type="entry name" value="Winged helix' DNA-binding domain"/>
    <property type="match status" value="1"/>
</dbReference>
<gene>
    <name evidence="6" type="ORF">DP130_02950</name>
    <name evidence="7" type="ORF">DP131_09345</name>
    <name evidence="5" type="ORF">K234311028_18520</name>
</gene>
<dbReference type="InterPro" id="IPR036390">
    <property type="entry name" value="WH_DNA-bd_sf"/>
</dbReference>
<evidence type="ECO:0000313" key="5">
    <source>
        <dbReference type="EMBL" id="BDR81606.1"/>
    </source>
</evidence>
<dbReference type="AlphaFoldDB" id="A0A4Q0VEZ6"/>
<evidence type="ECO:0000313" key="7">
    <source>
        <dbReference type="EMBL" id="RXI54928.1"/>
    </source>
</evidence>
<dbReference type="EMBL" id="QMAU01000038">
    <property type="protein sequence ID" value="RXI54928.1"/>
    <property type="molecule type" value="Genomic_DNA"/>
</dbReference>
<keyword evidence="3" id="KW-0804">Transcription</keyword>
<dbReference type="Proteomes" id="UP000290273">
    <property type="component" value="Unassembled WGS sequence"/>
</dbReference>
<evidence type="ECO:0000256" key="3">
    <source>
        <dbReference type="ARBA" id="ARBA00023163"/>
    </source>
</evidence>
<dbReference type="CDD" id="cd00090">
    <property type="entry name" value="HTH_ARSR"/>
    <property type="match status" value="1"/>
</dbReference>
<dbReference type="Gene3D" id="1.10.10.10">
    <property type="entry name" value="Winged helix-like DNA-binding domain superfamily/Winged helix DNA-binding domain"/>
    <property type="match status" value="1"/>
</dbReference>
<dbReference type="RefSeq" id="WP_039261561.1">
    <property type="nucleotide sequence ID" value="NZ_AP026806.1"/>
</dbReference>
<dbReference type="Pfam" id="PF01047">
    <property type="entry name" value="MarR"/>
    <property type="match status" value="1"/>
</dbReference>
<dbReference type="InterPro" id="IPR000835">
    <property type="entry name" value="HTH_MarR-typ"/>
</dbReference>
<accession>A0A4Q0VEZ6</accession>
<protein>
    <submittedName>
        <fullName evidence="5 6">Transcriptional regulator</fullName>
    </submittedName>
</protein>
<dbReference type="Proteomes" id="UP001321763">
    <property type="component" value="Chromosome"/>
</dbReference>
<dbReference type="EMBL" id="QMAP01000002">
    <property type="protein sequence ID" value="RXI49959.1"/>
    <property type="molecule type" value="Genomic_DNA"/>
</dbReference>
<dbReference type="GO" id="GO:0003700">
    <property type="term" value="F:DNA-binding transcription factor activity"/>
    <property type="evidence" value="ECO:0007669"/>
    <property type="project" value="InterPro"/>
</dbReference>
<name>A0A4Q0VEZ6_CLOTA</name>
<dbReference type="GO" id="GO:0003677">
    <property type="term" value="F:DNA binding"/>
    <property type="evidence" value="ECO:0007669"/>
    <property type="project" value="UniProtKB-KW"/>
</dbReference>
<evidence type="ECO:0000313" key="9">
    <source>
        <dbReference type="Proteomes" id="UP000290921"/>
    </source>
</evidence>
<proteinExistence type="predicted"/>
<keyword evidence="1" id="KW-0805">Transcription regulation</keyword>
<evidence type="ECO:0000256" key="1">
    <source>
        <dbReference type="ARBA" id="ARBA00023015"/>
    </source>
</evidence>
<evidence type="ECO:0000313" key="6">
    <source>
        <dbReference type="EMBL" id="RXI49959.1"/>
    </source>
</evidence>
<reference evidence="5 10" key="2">
    <citation type="submission" date="2022-09" db="EMBL/GenBank/DDBJ databases">
        <title>complete genome sequences of Clostridium tetani str. KHSU-234311-028 isolated from soil.</title>
        <authorList>
            <person name="Sekizuka T."/>
            <person name="Shitada C."/>
            <person name="Takahashi M."/>
            <person name="Kuroda M."/>
        </authorList>
    </citation>
    <scope>NUCLEOTIDE SEQUENCE [LARGE SCALE GENOMIC DNA]</scope>
    <source>
        <strain evidence="5 10">KHSU-234311-028</strain>
    </source>
</reference>
<dbReference type="PANTHER" id="PTHR35790">
    <property type="entry name" value="HTH-TYPE TRANSCRIPTIONAL REGULATOR PCHR"/>
    <property type="match status" value="1"/>
</dbReference>
<dbReference type="InterPro" id="IPR036388">
    <property type="entry name" value="WH-like_DNA-bd_sf"/>
</dbReference>